<evidence type="ECO:0000256" key="6">
    <source>
        <dbReference type="ARBA" id="ARBA00023134"/>
    </source>
</evidence>
<name>A0AA39LIN7_9BILA</name>
<dbReference type="InterPro" id="IPR005225">
    <property type="entry name" value="Small_GTP-bd"/>
</dbReference>
<dbReference type="PANTHER" id="PTHR24072">
    <property type="entry name" value="RHO FAMILY GTPASE"/>
    <property type="match status" value="1"/>
</dbReference>
<keyword evidence="6" id="KW-0342">GTP-binding</keyword>
<keyword evidence="8" id="KW-0449">Lipoprotein</keyword>
<dbReference type="SUPFAM" id="SSF52540">
    <property type="entry name" value="P-loop containing nucleoside triphosphate hydrolases"/>
    <property type="match status" value="1"/>
</dbReference>
<evidence type="ECO:0000256" key="5">
    <source>
        <dbReference type="ARBA" id="ARBA00022741"/>
    </source>
</evidence>
<evidence type="ECO:0000256" key="7">
    <source>
        <dbReference type="ARBA" id="ARBA00023136"/>
    </source>
</evidence>
<organism evidence="10 11">
    <name type="scientific">Steinernema hermaphroditum</name>
    <dbReference type="NCBI Taxonomy" id="289476"/>
    <lineage>
        <taxon>Eukaryota</taxon>
        <taxon>Metazoa</taxon>
        <taxon>Ecdysozoa</taxon>
        <taxon>Nematoda</taxon>
        <taxon>Chromadorea</taxon>
        <taxon>Rhabditida</taxon>
        <taxon>Tylenchina</taxon>
        <taxon>Panagrolaimomorpha</taxon>
        <taxon>Strongyloidoidea</taxon>
        <taxon>Steinernematidae</taxon>
        <taxon>Steinernema</taxon>
    </lineage>
</organism>
<dbReference type="GO" id="GO:0005886">
    <property type="term" value="C:plasma membrane"/>
    <property type="evidence" value="ECO:0007669"/>
    <property type="project" value="UniProtKB-SubCell"/>
</dbReference>
<sequence length="226" mass="25277">MRIVHCLVWASNPRQKLQTQRRGTTQSVASFRHYEPVGFCYAVLMAPIRKKLVVVGDGSCGKTSLLQRFTSGAFSDEHEPTVFENYVADIMLKKKKVELTLWDTAGQEDYDRIRPFSYIESDVVLLCFDVGRPITLENAVMKWVGEIRYYCPGVPVIVVANKADLRKEQATVSATDGSSAADRIGAYAYIECSAKSGEAVAEVFEIAVRATLQKQKKANKWCCFVC</sequence>
<evidence type="ECO:0000313" key="10">
    <source>
        <dbReference type="EMBL" id="KAK0398732.1"/>
    </source>
</evidence>
<evidence type="ECO:0000256" key="3">
    <source>
        <dbReference type="ARBA" id="ARBA00022475"/>
    </source>
</evidence>
<keyword evidence="11" id="KW-1185">Reference proteome</keyword>
<comment type="caution">
    <text evidence="10">The sequence shown here is derived from an EMBL/GenBank/DDBJ whole genome shotgun (WGS) entry which is preliminary data.</text>
</comment>
<keyword evidence="4" id="KW-0488">Methylation</keyword>
<dbReference type="Proteomes" id="UP001175271">
    <property type="component" value="Unassembled WGS sequence"/>
</dbReference>
<dbReference type="GO" id="GO:0005525">
    <property type="term" value="F:GTP binding"/>
    <property type="evidence" value="ECO:0007669"/>
    <property type="project" value="UniProtKB-KW"/>
</dbReference>
<dbReference type="FunFam" id="3.40.50.300:FF:000983">
    <property type="entry name" value="Rho family GTPase"/>
    <property type="match status" value="1"/>
</dbReference>
<reference evidence="10" key="1">
    <citation type="submission" date="2023-06" db="EMBL/GenBank/DDBJ databases">
        <title>Genomic analysis of the entomopathogenic nematode Steinernema hermaphroditum.</title>
        <authorList>
            <person name="Schwarz E.M."/>
            <person name="Heppert J.K."/>
            <person name="Baniya A."/>
            <person name="Schwartz H.T."/>
            <person name="Tan C.-H."/>
            <person name="Antoshechkin I."/>
            <person name="Sternberg P.W."/>
            <person name="Goodrich-Blair H."/>
            <person name="Dillman A.R."/>
        </authorList>
    </citation>
    <scope>NUCLEOTIDE SEQUENCE</scope>
    <source>
        <strain evidence="10">PS9179</strain>
        <tissue evidence="10">Whole animal</tissue>
    </source>
</reference>
<evidence type="ECO:0000256" key="8">
    <source>
        <dbReference type="ARBA" id="ARBA00023288"/>
    </source>
</evidence>
<accession>A0AA39LIN7</accession>
<evidence type="ECO:0000256" key="4">
    <source>
        <dbReference type="ARBA" id="ARBA00022481"/>
    </source>
</evidence>
<dbReference type="PROSITE" id="PS51421">
    <property type="entry name" value="RAS"/>
    <property type="match status" value="1"/>
</dbReference>
<keyword evidence="9" id="KW-0636">Prenylation</keyword>
<dbReference type="SMART" id="SM00173">
    <property type="entry name" value="RAS"/>
    <property type="match status" value="1"/>
</dbReference>
<evidence type="ECO:0000256" key="9">
    <source>
        <dbReference type="ARBA" id="ARBA00023289"/>
    </source>
</evidence>
<protein>
    <submittedName>
        <fullName evidence="10">Uncharacterized protein</fullName>
    </submittedName>
</protein>
<dbReference type="CDD" id="cd00157">
    <property type="entry name" value="Rho"/>
    <property type="match status" value="1"/>
</dbReference>
<dbReference type="EMBL" id="JAUCMV010000005">
    <property type="protein sequence ID" value="KAK0398732.1"/>
    <property type="molecule type" value="Genomic_DNA"/>
</dbReference>
<dbReference type="PROSITE" id="PS51419">
    <property type="entry name" value="RAB"/>
    <property type="match status" value="1"/>
</dbReference>
<dbReference type="InterPro" id="IPR003578">
    <property type="entry name" value="Small_GTPase_Rho"/>
</dbReference>
<gene>
    <name evidence="10" type="ORF">QR680_002728</name>
</gene>
<dbReference type="InterPro" id="IPR027417">
    <property type="entry name" value="P-loop_NTPase"/>
</dbReference>
<keyword evidence="3" id="KW-1003">Cell membrane</keyword>
<dbReference type="InterPro" id="IPR001806">
    <property type="entry name" value="Small_GTPase"/>
</dbReference>
<evidence type="ECO:0000313" key="11">
    <source>
        <dbReference type="Proteomes" id="UP001175271"/>
    </source>
</evidence>
<dbReference type="GO" id="GO:0003924">
    <property type="term" value="F:GTPase activity"/>
    <property type="evidence" value="ECO:0007669"/>
    <property type="project" value="InterPro"/>
</dbReference>
<comment type="subcellular location">
    <subcellularLocation>
        <location evidence="1">Cell membrane</location>
        <topology evidence="1">Lipid-anchor</topology>
        <orientation evidence="1">Cytoplasmic side</orientation>
    </subcellularLocation>
</comment>
<keyword evidence="5" id="KW-0547">Nucleotide-binding</keyword>
<comment type="similarity">
    <text evidence="2">Belongs to the small GTPase superfamily. Rho family.</text>
</comment>
<dbReference type="AlphaFoldDB" id="A0AA39LIN7"/>
<dbReference type="NCBIfam" id="TIGR00231">
    <property type="entry name" value="small_GTP"/>
    <property type="match status" value="1"/>
</dbReference>
<proteinExistence type="inferred from homology"/>
<evidence type="ECO:0000256" key="2">
    <source>
        <dbReference type="ARBA" id="ARBA00010142"/>
    </source>
</evidence>
<evidence type="ECO:0000256" key="1">
    <source>
        <dbReference type="ARBA" id="ARBA00004342"/>
    </source>
</evidence>
<dbReference type="SMART" id="SM00174">
    <property type="entry name" value="RHO"/>
    <property type="match status" value="1"/>
</dbReference>
<dbReference type="Pfam" id="PF00071">
    <property type="entry name" value="Ras"/>
    <property type="match status" value="1"/>
</dbReference>
<keyword evidence="7" id="KW-0472">Membrane</keyword>
<dbReference type="GO" id="GO:0007264">
    <property type="term" value="P:small GTPase-mediated signal transduction"/>
    <property type="evidence" value="ECO:0007669"/>
    <property type="project" value="InterPro"/>
</dbReference>
<dbReference type="PROSITE" id="PS51420">
    <property type="entry name" value="RHO"/>
    <property type="match status" value="1"/>
</dbReference>
<dbReference type="SMART" id="SM00175">
    <property type="entry name" value="RAB"/>
    <property type="match status" value="1"/>
</dbReference>
<dbReference type="Gene3D" id="3.40.50.300">
    <property type="entry name" value="P-loop containing nucleotide triphosphate hydrolases"/>
    <property type="match status" value="1"/>
</dbReference>
<dbReference type="PRINTS" id="PR00449">
    <property type="entry name" value="RASTRNSFRMNG"/>
</dbReference>
<dbReference type="SMART" id="SM00176">
    <property type="entry name" value="RAN"/>
    <property type="match status" value="1"/>
</dbReference>